<feature type="compositionally biased region" description="Low complexity" evidence="5">
    <location>
        <begin position="710"/>
        <end position="720"/>
    </location>
</feature>
<proteinExistence type="predicted"/>
<feature type="compositionally biased region" description="Basic and acidic residues" evidence="5">
    <location>
        <begin position="504"/>
        <end position="597"/>
    </location>
</feature>
<feature type="domain" description="LIM zinc-binding" evidence="6">
    <location>
        <begin position="798"/>
        <end position="864"/>
    </location>
</feature>
<feature type="compositionally biased region" description="Polar residues" evidence="5">
    <location>
        <begin position="115"/>
        <end position="129"/>
    </location>
</feature>
<accession>A0AAZ3QLK7</accession>
<keyword evidence="3 4" id="KW-0440">LIM domain</keyword>
<dbReference type="Gene3D" id="2.10.110.10">
    <property type="entry name" value="Cysteine Rich Protein"/>
    <property type="match status" value="1"/>
</dbReference>
<reference evidence="8" key="2">
    <citation type="submission" date="2025-08" db="UniProtKB">
        <authorList>
            <consortium name="Ensembl"/>
        </authorList>
    </citation>
    <scope>IDENTIFICATION</scope>
</reference>
<evidence type="ECO:0000256" key="1">
    <source>
        <dbReference type="ARBA" id="ARBA00022723"/>
    </source>
</evidence>
<dbReference type="Ensembl" id="ENSOTST00005163228.1">
    <property type="protein sequence ID" value="ENSOTSP00005129165.1"/>
    <property type="gene ID" value="ENSOTSG00005048893.1"/>
</dbReference>
<dbReference type="SMART" id="SM00132">
    <property type="entry name" value="LIM"/>
    <property type="match status" value="1"/>
</dbReference>
<dbReference type="Gene3D" id="2.30.42.10">
    <property type="match status" value="1"/>
</dbReference>
<feature type="region of interest" description="Disordered" evidence="5">
    <location>
        <begin position="458"/>
        <end position="792"/>
    </location>
</feature>
<evidence type="ECO:0000256" key="3">
    <source>
        <dbReference type="ARBA" id="ARBA00023038"/>
    </source>
</evidence>
<dbReference type="CDD" id="cd08368">
    <property type="entry name" value="LIM"/>
    <property type="match status" value="1"/>
</dbReference>
<name>A0AAZ3QLK7_ONCTS</name>
<feature type="compositionally biased region" description="Low complexity" evidence="5">
    <location>
        <begin position="1"/>
        <end position="10"/>
    </location>
</feature>
<dbReference type="InterPro" id="IPR001478">
    <property type="entry name" value="PDZ"/>
</dbReference>
<evidence type="ECO:0000259" key="6">
    <source>
        <dbReference type="PROSITE" id="PS50023"/>
    </source>
</evidence>
<dbReference type="GO" id="GO:0046872">
    <property type="term" value="F:metal ion binding"/>
    <property type="evidence" value="ECO:0007669"/>
    <property type="project" value="UniProtKB-KW"/>
</dbReference>
<evidence type="ECO:0000256" key="5">
    <source>
        <dbReference type="SAM" id="MobiDB-lite"/>
    </source>
</evidence>
<evidence type="ECO:0000256" key="2">
    <source>
        <dbReference type="ARBA" id="ARBA00022833"/>
    </source>
</evidence>
<feature type="compositionally biased region" description="Polar residues" evidence="5">
    <location>
        <begin position="672"/>
        <end position="694"/>
    </location>
</feature>
<dbReference type="Proteomes" id="UP000694402">
    <property type="component" value="Unassembled WGS sequence"/>
</dbReference>
<feature type="compositionally biased region" description="Low complexity" evidence="5">
    <location>
        <begin position="61"/>
        <end position="72"/>
    </location>
</feature>
<dbReference type="PROSITE" id="PS00478">
    <property type="entry name" value="LIM_DOMAIN_1"/>
    <property type="match status" value="1"/>
</dbReference>
<feature type="compositionally biased region" description="Low complexity" evidence="5">
    <location>
        <begin position="189"/>
        <end position="204"/>
    </location>
</feature>
<dbReference type="PANTHER" id="PTHR46767:SF1">
    <property type="entry name" value="LIM DOMAIN ONLY PROTEIN 7"/>
    <property type="match status" value="1"/>
</dbReference>
<dbReference type="InterPro" id="IPR041489">
    <property type="entry name" value="PDZ_6"/>
</dbReference>
<organism evidence="8 9">
    <name type="scientific">Oncorhynchus tshawytscha</name>
    <name type="common">Chinook salmon</name>
    <name type="synonym">Salmo tshawytscha</name>
    <dbReference type="NCBI Taxonomy" id="74940"/>
    <lineage>
        <taxon>Eukaryota</taxon>
        <taxon>Metazoa</taxon>
        <taxon>Chordata</taxon>
        <taxon>Craniata</taxon>
        <taxon>Vertebrata</taxon>
        <taxon>Euteleostomi</taxon>
        <taxon>Actinopterygii</taxon>
        <taxon>Neopterygii</taxon>
        <taxon>Teleostei</taxon>
        <taxon>Protacanthopterygii</taxon>
        <taxon>Salmoniformes</taxon>
        <taxon>Salmonidae</taxon>
        <taxon>Salmoninae</taxon>
        <taxon>Oncorhynchus</taxon>
    </lineage>
</organism>
<feature type="compositionally biased region" description="Polar residues" evidence="5">
    <location>
        <begin position="599"/>
        <end position="622"/>
    </location>
</feature>
<dbReference type="GeneTree" id="ENSGT00950000183159"/>
<protein>
    <recommendedName>
        <fullName evidence="10">LIM domain only protein 7</fullName>
    </recommendedName>
</protein>
<reference evidence="8" key="3">
    <citation type="submission" date="2025-09" db="UniProtKB">
        <authorList>
            <consortium name="Ensembl"/>
        </authorList>
    </citation>
    <scope>IDENTIFICATION</scope>
</reference>
<dbReference type="PROSITE" id="PS50106">
    <property type="entry name" value="PDZ"/>
    <property type="match status" value="1"/>
</dbReference>
<feature type="domain" description="PDZ" evidence="7">
    <location>
        <begin position="215"/>
        <end position="276"/>
    </location>
</feature>
<dbReference type="Pfam" id="PF17820">
    <property type="entry name" value="PDZ_6"/>
    <property type="match status" value="1"/>
</dbReference>
<evidence type="ECO:0000313" key="8">
    <source>
        <dbReference type="Ensembl" id="ENSOTSP00005129165.1"/>
    </source>
</evidence>
<feature type="compositionally biased region" description="Basic and acidic residues" evidence="5">
    <location>
        <begin position="473"/>
        <end position="482"/>
    </location>
</feature>
<feature type="compositionally biased region" description="Acidic residues" evidence="5">
    <location>
        <begin position="146"/>
        <end position="155"/>
    </location>
</feature>
<reference evidence="9" key="1">
    <citation type="journal article" date="2018" name="PLoS ONE">
        <title>Chinook salmon (Oncorhynchus tshawytscha) genome and transcriptome.</title>
        <authorList>
            <person name="Christensen K.A."/>
            <person name="Leong J.S."/>
            <person name="Sakhrani D."/>
            <person name="Biagi C.A."/>
            <person name="Minkley D.R."/>
            <person name="Withler R.E."/>
            <person name="Rondeau E.B."/>
            <person name="Koop B.F."/>
            <person name="Devlin R.H."/>
        </authorList>
    </citation>
    <scope>NUCLEOTIDE SEQUENCE [LARGE SCALE GENOMIC DNA]</scope>
</reference>
<dbReference type="InterPro" id="IPR029978">
    <property type="entry name" value="LMO-7"/>
</dbReference>
<feature type="region of interest" description="Disordered" evidence="5">
    <location>
        <begin position="56"/>
        <end position="80"/>
    </location>
</feature>
<keyword evidence="2 4" id="KW-0862">Zinc</keyword>
<dbReference type="GO" id="GO:0030155">
    <property type="term" value="P:regulation of cell adhesion"/>
    <property type="evidence" value="ECO:0007669"/>
    <property type="project" value="InterPro"/>
</dbReference>
<sequence length="869" mass="97455">MEETSSTTTTPSFLPKLPEPRRPWAGKVAEEVTTSTGGGSLYKLQPLYNSVAMEQKPVPPSVSRVSASLPRSYMKSDSARLTSVITPRPFGSQSTCVASLPRAYTKSVNGELDVTQKSSAPSRYSQVMTSEDEARSHSNSANSSGGEEEEEEEEEKRERVRGVNPTLVPTLAPSPVPPQARSPFTALQPPKVASSAPVSPVPAKDTNKESYADMRISLNQKPNSSRDFGFQTEWDSTGAHVTSIQPGSPAELCQLQVGDEVLAVSGHRVAEMSYGEWKTSTEQALQQGSLTMDIRRHGRNNWDRDLPSLPCKSHKTINLTSMNHHPTLIGSPNTATVNSTTSLAFTSQGSIETTKEIAIQQIIDVASIGVNGGSRDKTVTMKNKESVEPISLKNLKRRSEFFEQGGSDSAISDMPVPSIAPSNHWSWDLEEERRRQEKWQKEQERLLQEKYSRDQEKLEEEWRRAQQDAVTDGGRHHQEEPSSKGLSLPCPLRQPILPWEDQEEERRRRREEEEAQRRQEEEKRRMEDEQRWQEERMRTVERDLLRLQNERKREEQKEEERKREEQKEEERRQRKEEELRWQRRKEEEREEDERRYQEAANQQHMENARMQEQQQWAKSKSTPELDDVEKPETKMTSSGGLDEASWRNGQQSQSQAELERQQILQEMKKKTQLTTDNSWIRQGNTTSKDPTASLISRGESLDNLDTAPRSSWRSSWSTSSIGGGGGGNSGSGVGGRPGSATLPSSLSMSSLRGAGGSNPSSWSQCSPSPSPSPTPPSGLEIESRPSSQQRSRSVSGKKVCTFCDTVLGKGAAMIIESLGLCYHLTCFKCIDCKSDLGGSEAGAEVRIRSRQLYCNSCYMRFKTGQPTSM</sequence>
<evidence type="ECO:0000313" key="9">
    <source>
        <dbReference type="Proteomes" id="UP000694402"/>
    </source>
</evidence>
<evidence type="ECO:0000259" key="7">
    <source>
        <dbReference type="PROSITE" id="PS50106"/>
    </source>
</evidence>
<dbReference type="Pfam" id="PF00412">
    <property type="entry name" value="LIM"/>
    <property type="match status" value="1"/>
</dbReference>
<dbReference type="InterPro" id="IPR001781">
    <property type="entry name" value="Znf_LIM"/>
</dbReference>
<feature type="compositionally biased region" description="Low complexity" evidence="5">
    <location>
        <begin position="738"/>
        <end position="767"/>
    </location>
</feature>
<dbReference type="PROSITE" id="PS50023">
    <property type="entry name" value="LIM_DOMAIN_2"/>
    <property type="match status" value="1"/>
</dbReference>
<feature type="region of interest" description="Disordered" evidence="5">
    <location>
        <begin position="107"/>
        <end position="209"/>
    </location>
</feature>
<keyword evidence="9" id="KW-1185">Reference proteome</keyword>
<gene>
    <name evidence="8" type="primary">lmo7a</name>
</gene>
<dbReference type="AlphaFoldDB" id="A0AAZ3QLK7"/>
<dbReference type="GO" id="GO:0023051">
    <property type="term" value="P:regulation of signaling"/>
    <property type="evidence" value="ECO:0007669"/>
    <property type="project" value="InterPro"/>
</dbReference>
<evidence type="ECO:0008006" key="10">
    <source>
        <dbReference type="Google" id="ProtNLM"/>
    </source>
</evidence>
<dbReference type="FunFam" id="2.10.110.10:FF:000041">
    <property type="entry name" value="LIM and calponin homology domains 1"/>
    <property type="match status" value="1"/>
</dbReference>
<dbReference type="SMART" id="SM00228">
    <property type="entry name" value="PDZ"/>
    <property type="match status" value="1"/>
</dbReference>
<feature type="region of interest" description="Disordered" evidence="5">
    <location>
        <begin position="1"/>
        <end position="26"/>
    </location>
</feature>
<dbReference type="InterPro" id="IPR036034">
    <property type="entry name" value="PDZ_sf"/>
</dbReference>
<evidence type="ECO:0000256" key="4">
    <source>
        <dbReference type="PROSITE-ProRule" id="PRU00125"/>
    </source>
</evidence>
<dbReference type="SUPFAM" id="SSF50156">
    <property type="entry name" value="PDZ domain-like"/>
    <property type="match status" value="1"/>
</dbReference>
<keyword evidence="1 4" id="KW-0479">Metal-binding</keyword>
<feature type="compositionally biased region" description="Polar residues" evidence="5">
    <location>
        <begin position="647"/>
        <end position="656"/>
    </location>
</feature>
<feature type="compositionally biased region" description="Gly residues" evidence="5">
    <location>
        <begin position="721"/>
        <end position="737"/>
    </location>
</feature>
<dbReference type="PANTHER" id="PTHR46767">
    <property type="entry name" value="LIM DOMAIN ONLY PROTEIN 7"/>
    <property type="match status" value="1"/>
</dbReference>